<dbReference type="InterPro" id="IPR035906">
    <property type="entry name" value="MetI-like_sf"/>
</dbReference>
<dbReference type="Gene3D" id="1.10.3720.10">
    <property type="entry name" value="MetI-like"/>
    <property type="match status" value="1"/>
</dbReference>
<dbReference type="Proteomes" id="UP000475214">
    <property type="component" value="Unassembled WGS sequence"/>
</dbReference>
<evidence type="ECO:0000256" key="2">
    <source>
        <dbReference type="ARBA" id="ARBA00022448"/>
    </source>
</evidence>
<feature type="transmembrane region" description="Helical" evidence="7">
    <location>
        <begin position="230"/>
        <end position="250"/>
    </location>
</feature>
<keyword evidence="10" id="KW-1185">Reference proteome</keyword>
<evidence type="ECO:0000256" key="6">
    <source>
        <dbReference type="ARBA" id="ARBA00023136"/>
    </source>
</evidence>
<feature type="domain" description="ABC transmembrane type-1" evidence="8">
    <location>
        <begin position="88"/>
        <end position="302"/>
    </location>
</feature>
<keyword evidence="2 7" id="KW-0813">Transport</keyword>
<organism evidence="9 10">
    <name type="scientific">Phytoactinopolyspora halotolerans</name>
    <dbReference type="NCBI Taxonomy" id="1981512"/>
    <lineage>
        <taxon>Bacteria</taxon>
        <taxon>Bacillati</taxon>
        <taxon>Actinomycetota</taxon>
        <taxon>Actinomycetes</taxon>
        <taxon>Jiangellales</taxon>
        <taxon>Jiangellaceae</taxon>
        <taxon>Phytoactinopolyspora</taxon>
    </lineage>
</organism>
<dbReference type="GO" id="GO:0005886">
    <property type="term" value="C:plasma membrane"/>
    <property type="evidence" value="ECO:0007669"/>
    <property type="project" value="UniProtKB-SubCell"/>
</dbReference>
<keyword evidence="6 7" id="KW-0472">Membrane</keyword>
<name>A0A6L9SIS5_9ACTN</name>
<evidence type="ECO:0000313" key="10">
    <source>
        <dbReference type="Proteomes" id="UP000475214"/>
    </source>
</evidence>
<dbReference type="PANTHER" id="PTHR30193">
    <property type="entry name" value="ABC TRANSPORTER PERMEASE PROTEIN"/>
    <property type="match status" value="1"/>
</dbReference>
<evidence type="ECO:0000256" key="1">
    <source>
        <dbReference type="ARBA" id="ARBA00004651"/>
    </source>
</evidence>
<dbReference type="InterPro" id="IPR051393">
    <property type="entry name" value="ABC_transporter_permease"/>
</dbReference>
<feature type="transmembrane region" description="Helical" evidence="7">
    <location>
        <begin position="126"/>
        <end position="146"/>
    </location>
</feature>
<evidence type="ECO:0000259" key="8">
    <source>
        <dbReference type="PROSITE" id="PS50928"/>
    </source>
</evidence>
<dbReference type="GO" id="GO:0055085">
    <property type="term" value="P:transmembrane transport"/>
    <property type="evidence" value="ECO:0007669"/>
    <property type="project" value="InterPro"/>
</dbReference>
<feature type="transmembrane region" description="Helical" evidence="7">
    <location>
        <begin position="284"/>
        <end position="306"/>
    </location>
</feature>
<gene>
    <name evidence="9" type="ORF">G1H10_30855</name>
</gene>
<dbReference type="Pfam" id="PF00528">
    <property type="entry name" value="BPD_transp_1"/>
    <property type="match status" value="1"/>
</dbReference>
<proteinExistence type="inferred from homology"/>
<dbReference type="AlphaFoldDB" id="A0A6L9SIS5"/>
<dbReference type="EMBL" id="JAAGOA010000036">
    <property type="protein sequence ID" value="NEE04574.1"/>
    <property type="molecule type" value="Genomic_DNA"/>
</dbReference>
<keyword evidence="3" id="KW-1003">Cell membrane</keyword>
<evidence type="ECO:0000313" key="9">
    <source>
        <dbReference type="EMBL" id="NEE04574.1"/>
    </source>
</evidence>
<comment type="subcellular location">
    <subcellularLocation>
        <location evidence="1 7">Cell membrane</location>
        <topology evidence="1 7">Multi-pass membrane protein</topology>
    </subcellularLocation>
</comment>
<dbReference type="RefSeq" id="WP_163745119.1">
    <property type="nucleotide sequence ID" value="NZ_JAAGOA010000036.1"/>
</dbReference>
<feature type="transmembrane region" description="Helical" evidence="7">
    <location>
        <begin position="28"/>
        <end position="50"/>
    </location>
</feature>
<comment type="similarity">
    <text evidence="7">Belongs to the binding-protein-dependent transport system permease family.</text>
</comment>
<evidence type="ECO:0000256" key="5">
    <source>
        <dbReference type="ARBA" id="ARBA00022989"/>
    </source>
</evidence>
<dbReference type="SUPFAM" id="SSF161098">
    <property type="entry name" value="MetI-like"/>
    <property type="match status" value="1"/>
</dbReference>
<comment type="caution">
    <text evidence="9">The sequence shown here is derived from an EMBL/GenBank/DDBJ whole genome shotgun (WGS) entry which is preliminary data.</text>
</comment>
<protein>
    <submittedName>
        <fullName evidence="9">Sugar ABC transporter permease</fullName>
    </submittedName>
</protein>
<evidence type="ECO:0000256" key="7">
    <source>
        <dbReference type="RuleBase" id="RU363032"/>
    </source>
</evidence>
<keyword evidence="4 7" id="KW-0812">Transmembrane</keyword>
<dbReference type="CDD" id="cd06261">
    <property type="entry name" value="TM_PBP2"/>
    <property type="match status" value="1"/>
</dbReference>
<dbReference type="InterPro" id="IPR000515">
    <property type="entry name" value="MetI-like"/>
</dbReference>
<dbReference type="PANTHER" id="PTHR30193:SF37">
    <property type="entry name" value="INNER MEMBRANE ABC TRANSPORTER PERMEASE PROTEIN YCJO"/>
    <property type="match status" value="1"/>
</dbReference>
<reference evidence="9 10" key="1">
    <citation type="submission" date="2020-02" db="EMBL/GenBank/DDBJ databases">
        <authorList>
            <person name="Li X.-J."/>
            <person name="Han X.-M."/>
        </authorList>
    </citation>
    <scope>NUCLEOTIDE SEQUENCE [LARGE SCALE GENOMIC DNA]</scope>
    <source>
        <strain evidence="9 10">CCTCC AB 2017055</strain>
    </source>
</reference>
<dbReference type="PROSITE" id="PS50928">
    <property type="entry name" value="ABC_TM1"/>
    <property type="match status" value="1"/>
</dbReference>
<evidence type="ECO:0000256" key="4">
    <source>
        <dbReference type="ARBA" id="ARBA00022692"/>
    </source>
</evidence>
<feature type="transmembrane region" description="Helical" evidence="7">
    <location>
        <begin position="176"/>
        <end position="198"/>
    </location>
</feature>
<feature type="transmembrane region" description="Helical" evidence="7">
    <location>
        <begin position="91"/>
        <end position="114"/>
    </location>
</feature>
<keyword evidence="5 7" id="KW-1133">Transmembrane helix</keyword>
<accession>A0A6L9SIS5</accession>
<sequence>MTTQLRHTRVGTSAVPRRRIRAKHRKNLIGWLFLLPAVALIATFTIVPFFQAILLSFQSWDGISPDIPFVGFENYDRVLQDEIFWASMRNVLAFGLIGFVVGNSVALVMALAVTRVKRGQAFFRTAFYLPGVFSVVVVGTMFLWIFQPRVGILNTLLGAVGLENLQQNWLGDPSTALLSVAATFVWYHWGFAFILFLAGLQDIPRELYEAASLDGARSWAKFRYVTWPQLAPVTSIVSVLTLLAALQIFGTVQVLTYGGPGYNTMVPTLHIYIEAFTNNRYGTAAAMSVLFGGALVVLALVQLAVAGRRLRR</sequence>
<evidence type="ECO:0000256" key="3">
    <source>
        <dbReference type="ARBA" id="ARBA00022475"/>
    </source>
</evidence>